<dbReference type="EC" id="5.3.1.8" evidence="4"/>
<dbReference type="EMBL" id="JBHRSM010000001">
    <property type="protein sequence ID" value="MFC3084583.1"/>
    <property type="molecule type" value="Genomic_DNA"/>
</dbReference>
<proteinExistence type="inferred from homology"/>
<dbReference type="Pfam" id="PF00483">
    <property type="entry name" value="NTP_transferase"/>
    <property type="match status" value="1"/>
</dbReference>
<dbReference type="InterPro" id="IPR006375">
    <property type="entry name" value="Man1P_GuaTrfase/Man6P_Isoase"/>
</dbReference>
<keyword evidence="4" id="KW-0413">Isomerase</keyword>
<comment type="similarity">
    <text evidence="1">Belongs to the mannose-6-phosphate isomerase type 2 family.</text>
</comment>
<dbReference type="PANTHER" id="PTHR46390:SF1">
    <property type="entry name" value="MANNOSE-1-PHOSPHATE GUANYLYLTRANSFERASE"/>
    <property type="match status" value="1"/>
</dbReference>
<dbReference type="EC" id="2.7.7.13" evidence="4"/>
<accession>A0ABV7DQZ3</accession>
<dbReference type="InterPro" id="IPR011051">
    <property type="entry name" value="RmlC_Cupin_sf"/>
</dbReference>
<gene>
    <name evidence="4" type="ORF">ACFOD6_00850</name>
</gene>
<dbReference type="GO" id="GO:0004475">
    <property type="term" value="F:mannose-1-phosphate guanylyltransferase (GTP) activity"/>
    <property type="evidence" value="ECO:0007669"/>
    <property type="project" value="UniProtKB-EC"/>
</dbReference>
<evidence type="ECO:0000313" key="4">
    <source>
        <dbReference type="EMBL" id="MFC3084583.1"/>
    </source>
</evidence>
<dbReference type="SUPFAM" id="SSF51182">
    <property type="entry name" value="RmlC-like cupins"/>
    <property type="match status" value="1"/>
</dbReference>
<dbReference type="GO" id="GO:0004476">
    <property type="term" value="F:mannose-6-phosphate isomerase activity"/>
    <property type="evidence" value="ECO:0007669"/>
    <property type="project" value="UniProtKB-EC"/>
</dbReference>
<comment type="caution">
    <text evidence="4">The sequence shown here is derived from an EMBL/GenBank/DDBJ whole genome shotgun (WGS) entry which is preliminary data.</text>
</comment>
<dbReference type="InterPro" id="IPR029044">
    <property type="entry name" value="Nucleotide-diphossugar_trans"/>
</dbReference>
<dbReference type="NCBIfam" id="TIGR01479">
    <property type="entry name" value="GMP_PMI"/>
    <property type="match status" value="1"/>
</dbReference>
<feature type="domain" description="Nucleotidyl transferase" evidence="2">
    <location>
        <begin position="7"/>
        <end position="289"/>
    </location>
</feature>
<dbReference type="Gene3D" id="3.90.550.10">
    <property type="entry name" value="Spore Coat Polysaccharide Biosynthesis Protein SpsA, Chain A"/>
    <property type="match status" value="1"/>
</dbReference>
<sequence>MTHCIVPVVLCGGMGSRLWPMSRVEQPKQFQPTLGKGSLTYFQATLQRHRSEAFAPPLVVTNAGQAALVHRQLDELQLQGRVIGEPVGRNTGPAVLAAAICARRENPGAVILVLPSDHMIKGDINRIIAAMLPAAQDGRIVSFGVIPTYPETGYGYITDGGAYQDYAGLHRVERFVEKPGYDHARSLIEAGGVYWASGISLMRADTLIEEFRRLDPTTHSAVTAAVDGAEMRTLGIVLNEAAFRRAANEPTERQVFERTPKIALAPLHGVQWDDVGAWNAVYQISDQDRDGNVLHGDVMAVNTRNSLIQSETRLVAVIGMEDTVVIDTPDAVLVTQRAYAQDVKQVVEKLKAQKRREVSSHTTREMPWGRIQTLASDASHDMRIMTVHRSASLQVNGTGQGPSLLTVMAGEGRCKIDGAEVALRRGQTIVIDADHALPLTNTAERELKLMHLQFRSAAETQPPKIAATARRHRTGLPVLPEVL</sequence>
<reference evidence="5" key="1">
    <citation type="journal article" date="2019" name="Int. J. Syst. Evol. Microbiol.">
        <title>The Global Catalogue of Microorganisms (GCM) 10K type strain sequencing project: providing services to taxonomists for standard genome sequencing and annotation.</title>
        <authorList>
            <consortium name="The Broad Institute Genomics Platform"/>
            <consortium name="The Broad Institute Genome Sequencing Center for Infectious Disease"/>
            <person name="Wu L."/>
            <person name="Ma J."/>
        </authorList>
    </citation>
    <scope>NUCLEOTIDE SEQUENCE [LARGE SCALE GENOMIC DNA]</scope>
    <source>
        <strain evidence="5">KCTC 62102</strain>
    </source>
</reference>
<dbReference type="CDD" id="cd02509">
    <property type="entry name" value="GDP-M1P_Guanylyltransferase"/>
    <property type="match status" value="1"/>
</dbReference>
<keyword evidence="4" id="KW-0808">Transferase</keyword>
<dbReference type="Proteomes" id="UP001595445">
    <property type="component" value="Unassembled WGS sequence"/>
</dbReference>
<evidence type="ECO:0000259" key="2">
    <source>
        <dbReference type="Pfam" id="PF00483"/>
    </source>
</evidence>
<dbReference type="InterPro" id="IPR051161">
    <property type="entry name" value="Mannose-6P_isomerase_type2"/>
</dbReference>
<evidence type="ECO:0000256" key="1">
    <source>
        <dbReference type="RuleBase" id="RU004190"/>
    </source>
</evidence>
<evidence type="ECO:0000259" key="3">
    <source>
        <dbReference type="Pfam" id="PF22640"/>
    </source>
</evidence>
<feature type="domain" description="MannoseP isomerase/GMP-like beta-helix" evidence="3">
    <location>
        <begin position="296"/>
        <end position="350"/>
    </location>
</feature>
<protein>
    <submittedName>
        <fullName evidence="4">Mannose-1-phosphate guanylyltransferase/mannose-6-phosphate isomerase</fullName>
        <ecNumber evidence="4">2.7.7.13</ecNumber>
        <ecNumber evidence="4">5.3.1.8</ecNumber>
    </submittedName>
</protein>
<dbReference type="InterPro" id="IPR049577">
    <property type="entry name" value="GMPP_N"/>
</dbReference>
<dbReference type="InterPro" id="IPR005835">
    <property type="entry name" value="NTP_transferase_dom"/>
</dbReference>
<name>A0ABV7DQZ3_9RHOB</name>
<keyword evidence="4" id="KW-0548">Nucleotidyltransferase</keyword>
<dbReference type="PANTHER" id="PTHR46390">
    <property type="entry name" value="MANNOSE-1-PHOSPHATE GUANYLYLTRANSFERASE"/>
    <property type="match status" value="1"/>
</dbReference>
<dbReference type="InterPro" id="IPR054566">
    <property type="entry name" value="ManC/GMP-like_b-helix"/>
</dbReference>
<dbReference type="SUPFAM" id="SSF53448">
    <property type="entry name" value="Nucleotide-diphospho-sugar transferases"/>
    <property type="match status" value="1"/>
</dbReference>
<dbReference type="RefSeq" id="WP_197642288.1">
    <property type="nucleotide sequence ID" value="NZ_JAEACP010000004.1"/>
</dbReference>
<evidence type="ECO:0000313" key="5">
    <source>
        <dbReference type="Proteomes" id="UP001595445"/>
    </source>
</evidence>
<organism evidence="4 5">
    <name type="scientific">Tabrizicola soli</name>
    <dbReference type="NCBI Taxonomy" id="2185115"/>
    <lineage>
        <taxon>Bacteria</taxon>
        <taxon>Pseudomonadati</taxon>
        <taxon>Pseudomonadota</taxon>
        <taxon>Alphaproteobacteria</taxon>
        <taxon>Rhodobacterales</taxon>
        <taxon>Paracoccaceae</taxon>
        <taxon>Tabrizicola</taxon>
    </lineage>
</organism>
<keyword evidence="5" id="KW-1185">Reference proteome</keyword>
<dbReference type="Pfam" id="PF22640">
    <property type="entry name" value="ManC_GMP_beta-helix"/>
    <property type="match status" value="1"/>
</dbReference>